<proteinExistence type="predicted"/>
<protein>
    <submittedName>
        <fullName evidence="1">Uncharacterized protein</fullName>
    </submittedName>
</protein>
<sequence length="66" mass="8379">MFTYEEDVDTDEEDDIKLRNLIHKLFSKKYIIKIYNKYYINNTFKYNNYEKEYIKLDKIIYKTEFK</sequence>
<organism evidence="1">
    <name type="scientific">Pithovirus LCDPAC02</name>
    <dbReference type="NCBI Taxonomy" id="2506601"/>
    <lineage>
        <taxon>Viruses</taxon>
        <taxon>Pithoviruses</taxon>
    </lineage>
</organism>
<evidence type="ECO:0000313" key="1">
    <source>
        <dbReference type="EMBL" id="QBK85027.1"/>
    </source>
</evidence>
<reference evidence="1" key="1">
    <citation type="journal article" date="2019" name="MBio">
        <title>Virus Genomes from Deep Sea Sediments Expand the Ocean Megavirome and Support Independent Origins of Viral Gigantism.</title>
        <authorList>
            <person name="Backstrom D."/>
            <person name="Yutin N."/>
            <person name="Jorgensen S.L."/>
            <person name="Dharamshi J."/>
            <person name="Homa F."/>
            <person name="Zaremba-Niedwiedzka K."/>
            <person name="Spang A."/>
            <person name="Wolf Y.I."/>
            <person name="Koonin E.V."/>
            <person name="Ettema T.J."/>
        </authorList>
    </citation>
    <scope>NUCLEOTIDE SEQUENCE</scope>
</reference>
<name>A0A481YQ36_9VIRU</name>
<accession>A0A481YQ36</accession>
<dbReference type="EMBL" id="MK500301">
    <property type="protein sequence ID" value="QBK85027.1"/>
    <property type="molecule type" value="Genomic_DNA"/>
</dbReference>
<gene>
    <name evidence="1" type="ORF">LCDPAC02_02260</name>
</gene>